<reference evidence="1" key="1">
    <citation type="journal article" date="2020" name="mSystems">
        <title>Genome- and Community-Level Interaction Insights into Carbon Utilization and Element Cycling Functions of Hydrothermarchaeota in Hydrothermal Sediment.</title>
        <authorList>
            <person name="Zhou Z."/>
            <person name="Liu Y."/>
            <person name="Xu W."/>
            <person name="Pan J."/>
            <person name="Luo Z.H."/>
            <person name="Li M."/>
        </authorList>
    </citation>
    <scope>NUCLEOTIDE SEQUENCE [LARGE SCALE GENOMIC DNA]</scope>
    <source>
        <strain evidence="1">SpSt-897</strain>
    </source>
</reference>
<dbReference type="AlphaFoldDB" id="A0A7C3V9F0"/>
<accession>A0A7C3V9F0</accession>
<gene>
    <name evidence="1" type="ORF">ENW96_13850</name>
</gene>
<name>A0A7C3V9F0_9BACT</name>
<proteinExistence type="predicted"/>
<protein>
    <submittedName>
        <fullName evidence="1">Uncharacterized protein</fullName>
    </submittedName>
</protein>
<comment type="caution">
    <text evidence="1">The sequence shown here is derived from an EMBL/GenBank/DDBJ whole genome shotgun (WGS) entry which is preliminary data.</text>
</comment>
<sequence length="235" mass="25009">MGTSTARRGPSTPRWRLAKSIANRYLAPTTASPVEAREVVRRYLAALQETAPGQDLLAEFRLTRKAAQLLGEFGDILAESGLAAALEAWGAAGLKEASPEAAALGLTSAWLQENAGLEAAVIRAALPACLIGAITPSRSRSTREDGPFLVKTFLAMVLSRRLAFDLGESLEAAVIGWPSYHKALTQLENELATAASELSADPPGIGKWQGLAGWLYVTGILEKILKHYEEVGSLT</sequence>
<dbReference type="EMBL" id="DTMF01000332">
    <property type="protein sequence ID" value="HGF35439.1"/>
    <property type="molecule type" value="Genomic_DNA"/>
</dbReference>
<organism evidence="1">
    <name type="scientific">Desulfobacca acetoxidans</name>
    <dbReference type="NCBI Taxonomy" id="60893"/>
    <lineage>
        <taxon>Bacteria</taxon>
        <taxon>Pseudomonadati</taxon>
        <taxon>Thermodesulfobacteriota</taxon>
        <taxon>Desulfobaccia</taxon>
        <taxon>Desulfobaccales</taxon>
        <taxon>Desulfobaccaceae</taxon>
        <taxon>Desulfobacca</taxon>
    </lineage>
</organism>
<evidence type="ECO:0000313" key="1">
    <source>
        <dbReference type="EMBL" id="HGF35439.1"/>
    </source>
</evidence>